<proteinExistence type="predicted"/>
<comment type="caution">
    <text evidence="3">The sequence shown here is derived from an EMBL/GenBank/DDBJ whole genome shotgun (WGS) entry which is preliminary data.</text>
</comment>
<feature type="transmembrane region" description="Helical" evidence="2">
    <location>
        <begin position="7"/>
        <end position="26"/>
    </location>
</feature>
<dbReference type="EMBL" id="JAIQ01000050">
    <property type="protein sequence ID" value="KLE01892.1"/>
    <property type="molecule type" value="Genomic_DNA"/>
</dbReference>
<organism evidence="3 4">
    <name type="scientific">Aliarcobacter butzleri L348</name>
    <dbReference type="NCBI Taxonomy" id="1447256"/>
    <lineage>
        <taxon>Bacteria</taxon>
        <taxon>Pseudomonadati</taxon>
        <taxon>Campylobacterota</taxon>
        <taxon>Epsilonproteobacteria</taxon>
        <taxon>Campylobacterales</taxon>
        <taxon>Arcobacteraceae</taxon>
        <taxon>Aliarcobacter</taxon>
    </lineage>
</organism>
<keyword evidence="2" id="KW-0472">Membrane</keyword>
<dbReference type="RefSeq" id="WP_046994700.1">
    <property type="nucleotide sequence ID" value="NZ_JAIQ01000050.1"/>
</dbReference>
<dbReference type="AlphaFoldDB" id="A0A0G9K5S0"/>
<reference evidence="3 4" key="1">
    <citation type="submission" date="2014-01" db="EMBL/GenBank/DDBJ databases">
        <title>Development of a Comparative Genomic Fingerprinting Assay for High Resolution Genotyping of Arcobacter butzleri.</title>
        <authorList>
            <person name="Webb A.L."/>
            <person name="Inglis G.D."/>
            <person name="Kruczkiewicz P."/>
            <person name="Selinger L.B."/>
            <person name="Taboada E.N."/>
        </authorList>
    </citation>
    <scope>NUCLEOTIDE SEQUENCE [LARGE SCALE GENOMIC DNA]</scope>
    <source>
        <strain evidence="3 4">L348</strain>
    </source>
</reference>
<dbReference type="PATRIC" id="fig|1447256.3.peg.366"/>
<accession>A0A0G9K5S0</accession>
<protein>
    <submittedName>
        <fullName evidence="3">Uncharacterized protein</fullName>
    </submittedName>
</protein>
<feature type="coiled-coil region" evidence="1">
    <location>
        <begin position="32"/>
        <end position="73"/>
    </location>
</feature>
<name>A0A0G9K5S0_9BACT</name>
<keyword evidence="2" id="KW-1133">Transmembrane helix</keyword>
<dbReference type="Proteomes" id="UP000035514">
    <property type="component" value="Unassembled WGS sequence"/>
</dbReference>
<keyword evidence="2" id="KW-0812">Transmembrane</keyword>
<gene>
    <name evidence="3" type="ORF">AA20_01905</name>
</gene>
<evidence type="ECO:0000313" key="4">
    <source>
        <dbReference type="Proteomes" id="UP000035514"/>
    </source>
</evidence>
<sequence>MNFIKELDLKAILFIVLGLIVVFTFLSKNSQITSLKEEKTSLQENLIKEKANLETCEDKMQEQNKKIEDMRVEVTYKEPEIIEKINNIYLKDKTCESELKAYKELFND</sequence>
<evidence type="ECO:0000313" key="3">
    <source>
        <dbReference type="EMBL" id="KLE01892.1"/>
    </source>
</evidence>
<keyword evidence="1" id="KW-0175">Coiled coil</keyword>
<evidence type="ECO:0000256" key="2">
    <source>
        <dbReference type="SAM" id="Phobius"/>
    </source>
</evidence>
<evidence type="ECO:0000256" key="1">
    <source>
        <dbReference type="SAM" id="Coils"/>
    </source>
</evidence>